<dbReference type="PANTHER" id="PTHR24252">
    <property type="entry name" value="ACROSIN-RELATED"/>
    <property type="match status" value="1"/>
</dbReference>
<reference evidence="7" key="1">
    <citation type="submission" date="2023-10" db="EMBL/GenBank/DDBJ databases">
        <title>Genome assemblies of two species of porcelain crab, Petrolisthes cinctipes and Petrolisthes manimaculis (Anomura: Porcellanidae).</title>
        <authorList>
            <person name="Angst P."/>
        </authorList>
    </citation>
    <scope>NUCLEOTIDE SEQUENCE</scope>
    <source>
        <strain evidence="7">PB745_01</strain>
        <tissue evidence="7">Gill</tissue>
    </source>
</reference>
<dbReference type="GO" id="GO:0004252">
    <property type="term" value="F:serine-type endopeptidase activity"/>
    <property type="evidence" value="ECO:0007669"/>
    <property type="project" value="InterPro"/>
</dbReference>
<dbReference type="GO" id="GO:0006508">
    <property type="term" value="P:proteolysis"/>
    <property type="evidence" value="ECO:0007669"/>
    <property type="project" value="InterPro"/>
</dbReference>
<keyword evidence="8" id="KW-1185">Reference proteome</keyword>
<keyword evidence="3" id="KW-0325">Glycoprotein</keyword>
<evidence type="ECO:0000256" key="4">
    <source>
        <dbReference type="ARBA" id="ARBA00024195"/>
    </source>
</evidence>
<keyword evidence="2" id="KW-1015">Disulfide bond</keyword>
<comment type="caution">
    <text evidence="7">The sequence shown here is derived from an EMBL/GenBank/DDBJ whole genome shotgun (WGS) entry which is preliminary data.</text>
</comment>
<proteinExistence type="inferred from homology"/>
<evidence type="ECO:0000313" key="8">
    <source>
        <dbReference type="Proteomes" id="UP001286313"/>
    </source>
</evidence>
<gene>
    <name evidence="7" type="ORF">Pcinc_003837</name>
</gene>
<comment type="similarity">
    <text evidence="4">Belongs to the peptidase S1 family. CLIP subfamily.</text>
</comment>
<dbReference type="PROSITE" id="PS50240">
    <property type="entry name" value="TRYPSIN_DOM"/>
    <property type="match status" value="1"/>
</dbReference>
<feature type="compositionally biased region" description="Low complexity" evidence="5">
    <location>
        <begin position="12"/>
        <end position="21"/>
    </location>
</feature>
<dbReference type="PROSITE" id="PS00134">
    <property type="entry name" value="TRYPSIN_HIS"/>
    <property type="match status" value="1"/>
</dbReference>
<dbReference type="InterPro" id="IPR018114">
    <property type="entry name" value="TRYPSIN_HIS"/>
</dbReference>
<evidence type="ECO:0000313" key="7">
    <source>
        <dbReference type="EMBL" id="KAK3892305.1"/>
    </source>
</evidence>
<dbReference type="InterPro" id="IPR001314">
    <property type="entry name" value="Peptidase_S1A"/>
</dbReference>
<keyword evidence="1" id="KW-0732">Signal</keyword>
<dbReference type="Gene3D" id="2.40.10.10">
    <property type="entry name" value="Trypsin-like serine proteases"/>
    <property type="match status" value="2"/>
</dbReference>
<dbReference type="FunFam" id="2.40.10.10:FF:000028">
    <property type="entry name" value="Serine protease easter"/>
    <property type="match status" value="1"/>
</dbReference>
<dbReference type="InterPro" id="IPR043504">
    <property type="entry name" value="Peptidase_S1_PA_chymotrypsin"/>
</dbReference>
<dbReference type="Proteomes" id="UP001286313">
    <property type="component" value="Unassembled WGS sequence"/>
</dbReference>
<dbReference type="CDD" id="cd00190">
    <property type="entry name" value="Tryp_SPc"/>
    <property type="match status" value="1"/>
</dbReference>
<dbReference type="SMART" id="SM00020">
    <property type="entry name" value="Tryp_SPc"/>
    <property type="match status" value="1"/>
</dbReference>
<dbReference type="InterPro" id="IPR009003">
    <property type="entry name" value="Peptidase_S1_PA"/>
</dbReference>
<dbReference type="InterPro" id="IPR001254">
    <property type="entry name" value="Trypsin_dom"/>
</dbReference>
<sequence>MIWNGHSWPANSQTSTSPSSPRSERIVGGEEAAEHSWPHQVGLFFSGGWFCGGSLISDQWVLTAAHCTDGGEYVDVVMGAHNIRQNEENVVMGAHNIRQNEESQVTVRSDTLMTHEDYNSFSLHNDIGLIQLPSPIIFNDNIRSVALASLDPGGDSGGPMNWNGVTAGVTSLVASAGCESGLPHGFTSESGLPHGFTSESGLPHGFTSESGLPHGFTSESGLPHGFTSESGLPHGFTSESGLPHGFTSESGLPHGFTSESGLPHGFTSESGLPMASLVSLVYPMASLVSLVYPMASLVSLVYPMASLVSLVYPMASLVSLVYPMASLVSLVYPMASLVSLVYPMASLGSLTSWTGFRPTLASLLS</sequence>
<dbReference type="EMBL" id="JAWQEG010000268">
    <property type="protein sequence ID" value="KAK3892305.1"/>
    <property type="molecule type" value="Genomic_DNA"/>
</dbReference>
<protein>
    <recommendedName>
        <fullName evidence="6">Peptidase S1 domain-containing protein</fullName>
    </recommendedName>
</protein>
<evidence type="ECO:0000256" key="5">
    <source>
        <dbReference type="SAM" id="MobiDB-lite"/>
    </source>
</evidence>
<accession>A0AAE1GGJ1</accession>
<dbReference type="PANTHER" id="PTHR24252:SF7">
    <property type="entry name" value="HYALIN"/>
    <property type="match status" value="1"/>
</dbReference>
<name>A0AAE1GGJ1_PETCI</name>
<dbReference type="Pfam" id="PF00089">
    <property type="entry name" value="Trypsin"/>
    <property type="match status" value="1"/>
</dbReference>
<dbReference type="PRINTS" id="PR00722">
    <property type="entry name" value="CHYMOTRYPSIN"/>
</dbReference>
<feature type="domain" description="Peptidase S1" evidence="6">
    <location>
        <begin position="26"/>
        <end position="247"/>
    </location>
</feature>
<evidence type="ECO:0000256" key="2">
    <source>
        <dbReference type="ARBA" id="ARBA00023157"/>
    </source>
</evidence>
<dbReference type="AlphaFoldDB" id="A0AAE1GGJ1"/>
<evidence type="ECO:0000259" key="6">
    <source>
        <dbReference type="PROSITE" id="PS50240"/>
    </source>
</evidence>
<organism evidence="7 8">
    <name type="scientific">Petrolisthes cinctipes</name>
    <name type="common">Flat porcelain crab</name>
    <dbReference type="NCBI Taxonomy" id="88211"/>
    <lineage>
        <taxon>Eukaryota</taxon>
        <taxon>Metazoa</taxon>
        <taxon>Ecdysozoa</taxon>
        <taxon>Arthropoda</taxon>
        <taxon>Crustacea</taxon>
        <taxon>Multicrustacea</taxon>
        <taxon>Malacostraca</taxon>
        <taxon>Eumalacostraca</taxon>
        <taxon>Eucarida</taxon>
        <taxon>Decapoda</taxon>
        <taxon>Pleocyemata</taxon>
        <taxon>Anomura</taxon>
        <taxon>Galatheoidea</taxon>
        <taxon>Porcellanidae</taxon>
        <taxon>Petrolisthes</taxon>
    </lineage>
</organism>
<evidence type="ECO:0000256" key="3">
    <source>
        <dbReference type="ARBA" id="ARBA00023180"/>
    </source>
</evidence>
<evidence type="ECO:0000256" key="1">
    <source>
        <dbReference type="ARBA" id="ARBA00022729"/>
    </source>
</evidence>
<feature type="region of interest" description="Disordered" evidence="5">
    <location>
        <begin position="1"/>
        <end position="32"/>
    </location>
</feature>
<feature type="compositionally biased region" description="Basic and acidic residues" evidence="5">
    <location>
        <begin position="22"/>
        <end position="32"/>
    </location>
</feature>
<dbReference type="SUPFAM" id="SSF50494">
    <property type="entry name" value="Trypsin-like serine proteases"/>
    <property type="match status" value="1"/>
</dbReference>